<sequence>MVSWKMSNKAVIVYCDNFVFSAVGLFLALMIIGLVILFRIGKNMAGVDRSNILIFLLDSGCNYHVRALKSFEELGEFMGVNEQVIMMYLLRNDHQRFYTTGEYNGLFQRTALGIGDGFAIDYPLKLPTLIACGFLVFKVASEDGAYLIYIGGKRRNGSIHCGSNAKVLVCRAPRLAGQDNEEVELYFKEEEFSWETSYGLYTNRNILFGQ</sequence>
<accession>A0A8J2N273</accession>
<feature type="transmembrane region" description="Helical" evidence="1">
    <location>
        <begin position="20"/>
        <end position="40"/>
    </location>
</feature>
<dbReference type="AlphaFoldDB" id="A0A8J2N273"/>
<keyword evidence="1" id="KW-0472">Membrane</keyword>
<evidence type="ECO:0000313" key="2">
    <source>
        <dbReference type="EMBL" id="CAG5177663.1"/>
    </source>
</evidence>
<dbReference type="EMBL" id="CAJRGZ010000023">
    <property type="protein sequence ID" value="CAG5177663.1"/>
    <property type="molecule type" value="Genomic_DNA"/>
</dbReference>
<evidence type="ECO:0000313" key="3">
    <source>
        <dbReference type="Proteomes" id="UP000676310"/>
    </source>
</evidence>
<name>A0A8J2N273_9PLEO</name>
<dbReference type="Proteomes" id="UP000676310">
    <property type="component" value="Unassembled WGS sequence"/>
</dbReference>
<organism evidence="2 3">
    <name type="scientific">Alternaria atra</name>
    <dbReference type="NCBI Taxonomy" id="119953"/>
    <lineage>
        <taxon>Eukaryota</taxon>
        <taxon>Fungi</taxon>
        <taxon>Dikarya</taxon>
        <taxon>Ascomycota</taxon>
        <taxon>Pezizomycotina</taxon>
        <taxon>Dothideomycetes</taxon>
        <taxon>Pleosporomycetidae</taxon>
        <taxon>Pleosporales</taxon>
        <taxon>Pleosporineae</taxon>
        <taxon>Pleosporaceae</taxon>
        <taxon>Alternaria</taxon>
        <taxon>Alternaria sect. Ulocladioides</taxon>
    </lineage>
</organism>
<dbReference type="RefSeq" id="XP_043171894.1">
    <property type="nucleotide sequence ID" value="XM_043315959.1"/>
</dbReference>
<reference evidence="2" key="1">
    <citation type="submission" date="2021-05" db="EMBL/GenBank/DDBJ databases">
        <authorList>
            <person name="Stam R."/>
        </authorList>
    </citation>
    <scope>NUCLEOTIDE SEQUENCE</scope>
    <source>
        <strain evidence="2">CS162</strain>
    </source>
</reference>
<evidence type="ECO:0000256" key="1">
    <source>
        <dbReference type="SAM" id="Phobius"/>
    </source>
</evidence>
<protein>
    <submittedName>
        <fullName evidence="2">Uncharacterized protein</fullName>
    </submittedName>
</protein>
<keyword evidence="1" id="KW-0812">Transmembrane</keyword>
<comment type="caution">
    <text evidence="2">The sequence shown here is derived from an EMBL/GenBank/DDBJ whole genome shotgun (WGS) entry which is preliminary data.</text>
</comment>
<keyword evidence="3" id="KW-1185">Reference proteome</keyword>
<proteinExistence type="predicted"/>
<gene>
    <name evidence="2" type="ORF">ALTATR162_LOCUS8329</name>
</gene>
<dbReference type="GeneID" id="67020427"/>
<keyword evidence="1" id="KW-1133">Transmembrane helix</keyword>
<dbReference type="OrthoDB" id="5419219at2759"/>